<sequence length="215" mass="22940">MNILARLAIAPVIAFSFQSHAALLKLEKGTRSIEGVNISKSATTEIDKSTTELGTVGGGLRWKKVLLMKTKVYVAQLLVSSPERFTKKPSDALKSLDDSTIAAIQMTFLRTVEADKVQNSFRDALSINKVDLQNPAIKAFLSAVSNGGDASSGGNLTVLTQKHSDGTETVIYEDTNGKQTAVKGDRGLTQKIFSIWLGTPADDGVASLKNDLLGS</sequence>
<dbReference type="InterPro" id="IPR016088">
    <property type="entry name" value="Chalcone_isomerase_3-sand"/>
</dbReference>
<name>A0ABY4C6P4_9BACT</name>
<feature type="chain" id="PRO_5045149745" evidence="1">
    <location>
        <begin position="22"/>
        <end position="215"/>
    </location>
</feature>
<feature type="domain" description="Chalcone isomerase" evidence="2">
    <location>
        <begin position="32"/>
        <end position="214"/>
    </location>
</feature>
<protein>
    <submittedName>
        <fullName evidence="3">Chalcone isomerase family protein</fullName>
    </submittedName>
</protein>
<feature type="signal peptide" evidence="1">
    <location>
        <begin position="1"/>
        <end position="21"/>
    </location>
</feature>
<dbReference type="EMBL" id="CP093442">
    <property type="protein sequence ID" value="UOF00164.1"/>
    <property type="molecule type" value="Genomic_DNA"/>
</dbReference>
<dbReference type="GO" id="GO:0016853">
    <property type="term" value="F:isomerase activity"/>
    <property type="evidence" value="ECO:0007669"/>
    <property type="project" value="UniProtKB-KW"/>
</dbReference>
<accession>A0ABY4C6P4</accession>
<evidence type="ECO:0000313" key="3">
    <source>
        <dbReference type="EMBL" id="UOF00164.1"/>
    </source>
</evidence>
<keyword evidence="4" id="KW-1185">Reference proteome</keyword>
<dbReference type="Gene3D" id="3.50.70.10">
    <property type="match status" value="1"/>
</dbReference>
<proteinExistence type="predicted"/>
<dbReference type="Proteomes" id="UP000830116">
    <property type="component" value="Chromosome"/>
</dbReference>
<gene>
    <name evidence="3" type="ORF">MNR06_10670</name>
</gene>
<keyword evidence="1" id="KW-0732">Signal</keyword>
<organism evidence="3 4">
    <name type="scientific">Bdellovibrio reynosensis</name>
    <dbReference type="NCBI Taxonomy" id="2835041"/>
    <lineage>
        <taxon>Bacteria</taxon>
        <taxon>Pseudomonadati</taxon>
        <taxon>Bdellovibrionota</taxon>
        <taxon>Bdellovibrionia</taxon>
        <taxon>Bdellovibrionales</taxon>
        <taxon>Pseudobdellovibrionaceae</taxon>
        <taxon>Bdellovibrio</taxon>
    </lineage>
</organism>
<reference evidence="3" key="1">
    <citation type="submission" date="2022-03" db="EMBL/GenBank/DDBJ databases">
        <title>Genome Identification and Characterization of new species Bdellovibrio reynosense LBG001 sp. nov. from a Mexico soil sample.</title>
        <authorList>
            <person name="Camilli A."/>
            <person name="Ajao Y."/>
            <person name="Guo X."/>
        </authorList>
    </citation>
    <scope>NUCLEOTIDE SEQUENCE</scope>
    <source>
        <strain evidence="3">LBG001</strain>
    </source>
</reference>
<dbReference type="RefSeq" id="WP_243535862.1">
    <property type="nucleotide sequence ID" value="NZ_CP093442.1"/>
</dbReference>
<evidence type="ECO:0000259" key="2">
    <source>
        <dbReference type="Pfam" id="PF16036"/>
    </source>
</evidence>
<dbReference type="Pfam" id="PF16036">
    <property type="entry name" value="Chalcone_3"/>
    <property type="match status" value="1"/>
</dbReference>
<keyword evidence="3" id="KW-0413">Isomerase</keyword>
<evidence type="ECO:0000256" key="1">
    <source>
        <dbReference type="SAM" id="SignalP"/>
    </source>
</evidence>
<evidence type="ECO:0000313" key="4">
    <source>
        <dbReference type="Proteomes" id="UP000830116"/>
    </source>
</evidence>
<dbReference type="InterPro" id="IPR016087">
    <property type="entry name" value="Chalcone_isomerase"/>
</dbReference>